<evidence type="ECO:0008006" key="4">
    <source>
        <dbReference type="Google" id="ProtNLM"/>
    </source>
</evidence>
<dbReference type="Proteomes" id="UP001458880">
    <property type="component" value="Unassembled WGS sequence"/>
</dbReference>
<sequence length="184" mass="21433">MDSFGHRPPPLPRRVRNIYAEPFTHEPREKVIIKIRNNLTLAELEELAQVICDSDSEDEIPDDDADTSSDEYIEKSEHDSDSEIDGNGSDDFDKEDENSNHFITKDRMTTWHKNSLKSKFSKRPMVEQHCQCMISKYCYKYHQCPKSERTLTPGLWNILHCHCPKSERTLTPGLWNILHCGLLE</sequence>
<keyword evidence="3" id="KW-1185">Reference proteome</keyword>
<dbReference type="EMBL" id="JASPKY010000957">
    <property type="protein sequence ID" value="KAK9679904.1"/>
    <property type="molecule type" value="Genomic_DNA"/>
</dbReference>
<accession>A0AAW1HTV7</accession>
<reference evidence="2 3" key="1">
    <citation type="journal article" date="2024" name="BMC Genomics">
        <title>De novo assembly and annotation of Popillia japonica's genome with initial clues to its potential as an invasive pest.</title>
        <authorList>
            <person name="Cucini C."/>
            <person name="Boschi S."/>
            <person name="Funari R."/>
            <person name="Cardaioli E."/>
            <person name="Iannotti N."/>
            <person name="Marturano G."/>
            <person name="Paoli F."/>
            <person name="Bruttini M."/>
            <person name="Carapelli A."/>
            <person name="Frati F."/>
            <person name="Nardi F."/>
        </authorList>
    </citation>
    <scope>NUCLEOTIDE SEQUENCE [LARGE SCALE GENOMIC DNA]</scope>
    <source>
        <strain evidence="2">DMR45628</strain>
    </source>
</reference>
<organism evidence="2 3">
    <name type="scientific">Popillia japonica</name>
    <name type="common">Japanese beetle</name>
    <dbReference type="NCBI Taxonomy" id="7064"/>
    <lineage>
        <taxon>Eukaryota</taxon>
        <taxon>Metazoa</taxon>
        <taxon>Ecdysozoa</taxon>
        <taxon>Arthropoda</taxon>
        <taxon>Hexapoda</taxon>
        <taxon>Insecta</taxon>
        <taxon>Pterygota</taxon>
        <taxon>Neoptera</taxon>
        <taxon>Endopterygota</taxon>
        <taxon>Coleoptera</taxon>
        <taxon>Polyphaga</taxon>
        <taxon>Scarabaeiformia</taxon>
        <taxon>Scarabaeidae</taxon>
        <taxon>Rutelinae</taxon>
        <taxon>Popillia</taxon>
    </lineage>
</organism>
<proteinExistence type="predicted"/>
<feature type="region of interest" description="Disordered" evidence="1">
    <location>
        <begin position="52"/>
        <end position="97"/>
    </location>
</feature>
<name>A0AAW1HTV7_POPJA</name>
<gene>
    <name evidence="2" type="ORF">QE152_g39565</name>
</gene>
<feature type="compositionally biased region" description="Acidic residues" evidence="1">
    <location>
        <begin position="82"/>
        <end position="96"/>
    </location>
</feature>
<evidence type="ECO:0000313" key="2">
    <source>
        <dbReference type="EMBL" id="KAK9679904.1"/>
    </source>
</evidence>
<evidence type="ECO:0000313" key="3">
    <source>
        <dbReference type="Proteomes" id="UP001458880"/>
    </source>
</evidence>
<protein>
    <recommendedName>
        <fullName evidence="4">TAZ-type domain-containing protein</fullName>
    </recommendedName>
</protein>
<dbReference type="AlphaFoldDB" id="A0AAW1HTV7"/>
<evidence type="ECO:0000256" key="1">
    <source>
        <dbReference type="SAM" id="MobiDB-lite"/>
    </source>
</evidence>
<feature type="compositionally biased region" description="Acidic residues" evidence="1">
    <location>
        <begin position="54"/>
        <end position="71"/>
    </location>
</feature>
<comment type="caution">
    <text evidence="2">The sequence shown here is derived from an EMBL/GenBank/DDBJ whole genome shotgun (WGS) entry which is preliminary data.</text>
</comment>
<feature type="compositionally biased region" description="Basic and acidic residues" evidence="1">
    <location>
        <begin position="72"/>
        <end position="81"/>
    </location>
</feature>